<keyword evidence="4" id="KW-0479">Metal-binding</keyword>
<dbReference type="CDD" id="cd16833">
    <property type="entry name" value="YfiH"/>
    <property type="match status" value="1"/>
</dbReference>
<dbReference type="Gene3D" id="3.60.140.10">
    <property type="entry name" value="CNF1/YfiH-like putative cysteine hydrolases"/>
    <property type="match status" value="1"/>
</dbReference>
<dbReference type="InterPro" id="IPR038371">
    <property type="entry name" value="Cu_polyphenol_OxRdtase_sf"/>
</dbReference>
<dbReference type="Pfam" id="PF02578">
    <property type="entry name" value="Cu-oxidase_4"/>
    <property type="match status" value="1"/>
</dbReference>
<evidence type="ECO:0000313" key="10">
    <source>
        <dbReference type="EMBL" id="GAG71138.1"/>
    </source>
</evidence>
<proteinExistence type="inferred from homology"/>
<dbReference type="PANTHER" id="PTHR30616">
    <property type="entry name" value="UNCHARACTERIZED PROTEIN YFIH"/>
    <property type="match status" value="1"/>
</dbReference>
<comment type="catalytic activity">
    <reaction evidence="8">
        <text>adenosine + phosphate = alpha-D-ribose 1-phosphate + adenine</text>
        <dbReference type="Rhea" id="RHEA:27642"/>
        <dbReference type="ChEBI" id="CHEBI:16335"/>
        <dbReference type="ChEBI" id="CHEBI:16708"/>
        <dbReference type="ChEBI" id="CHEBI:43474"/>
        <dbReference type="ChEBI" id="CHEBI:57720"/>
        <dbReference type="EC" id="2.4.2.1"/>
    </reaction>
    <physiologicalReaction direction="left-to-right" evidence="8">
        <dbReference type="Rhea" id="RHEA:27643"/>
    </physiologicalReaction>
</comment>
<comment type="catalytic activity">
    <reaction evidence="9">
        <text>S-methyl-5'-thioadenosine + phosphate = 5-(methylsulfanyl)-alpha-D-ribose 1-phosphate + adenine</text>
        <dbReference type="Rhea" id="RHEA:11852"/>
        <dbReference type="ChEBI" id="CHEBI:16708"/>
        <dbReference type="ChEBI" id="CHEBI:17509"/>
        <dbReference type="ChEBI" id="CHEBI:43474"/>
        <dbReference type="ChEBI" id="CHEBI:58533"/>
        <dbReference type="EC" id="2.4.2.28"/>
    </reaction>
    <physiologicalReaction direction="left-to-right" evidence="9">
        <dbReference type="Rhea" id="RHEA:11853"/>
    </physiologicalReaction>
</comment>
<evidence type="ECO:0000256" key="9">
    <source>
        <dbReference type="ARBA" id="ARBA00049893"/>
    </source>
</evidence>
<dbReference type="AlphaFoldDB" id="X1AEL0"/>
<keyword evidence="6" id="KW-0862">Zinc</keyword>
<comment type="similarity">
    <text evidence="2">Belongs to the purine nucleoside phosphorylase YfiH/LACC1 family.</text>
</comment>
<evidence type="ECO:0000256" key="6">
    <source>
        <dbReference type="ARBA" id="ARBA00022833"/>
    </source>
</evidence>
<evidence type="ECO:0008006" key="11">
    <source>
        <dbReference type="Google" id="ProtNLM"/>
    </source>
</evidence>
<accession>X1AEL0</accession>
<reference evidence="10" key="1">
    <citation type="journal article" date="2014" name="Front. Microbiol.">
        <title>High frequency of phylogenetically diverse reductive dehalogenase-homologous genes in deep subseafloor sedimentary metagenomes.</title>
        <authorList>
            <person name="Kawai M."/>
            <person name="Futagami T."/>
            <person name="Toyoda A."/>
            <person name="Takaki Y."/>
            <person name="Nishi S."/>
            <person name="Hori S."/>
            <person name="Arai W."/>
            <person name="Tsubouchi T."/>
            <person name="Morono Y."/>
            <person name="Uchiyama I."/>
            <person name="Ito T."/>
            <person name="Fujiyama A."/>
            <person name="Inagaki F."/>
            <person name="Takami H."/>
        </authorList>
    </citation>
    <scope>NUCLEOTIDE SEQUENCE</scope>
    <source>
        <strain evidence="10">Expedition CK06-06</strain>
    </source>
</reference>
<gene>
    <name evidence="10" type="ORF">S01H4_01807</name>
</gene>
<name>X1AEL0_9ZZZZ</name>
<evidence type="ECO:0000256" key="5">
    <source>
        <dbReference type="ARBA" id="ARBA00022801"/>
    </source>
</evidence>
<dbReference type="InterPro" id="IPR011324">
    <property type="entry name" value="Cytotoxic_necrot_fac-like_cat"/>
</dbReference>
<comment type="catalytic activity">
    <reaction evidence="7">
        <text>adenosine + H2O + H(+) = inosine + NH4(+)</text>
        <dbReference type="Rhea" id="RHEA:24408"/>
        <dbReference type="ChEBI" id="CHEBI:15377"/>
        <dbReference type="ChEBI" id="CHEBI:15378"/>
        <dbReference type="ChEBI" id="CHEBI:16335"/>
        <dbReference type="ChEBI" id="CHEBI:17596"/>
        <dbReference type="ChEBI" id="CHEBI:28938"/>
        <dbReference type="EC" id="3.5.4.4"/>
    </reaction>
    <physiologicalReaction direction="left-to-right" evidence="7">
        <dbReference type="Rhea" id="RHEA:24409"/>
    </physiologicalReaction>
</comment>
<dbReference type="EMBL" id="BART01000356">
    <property type="protein sequence ID" value="GAG71138.1"/>
    <property type="molecule type" value="Genomic_DNA"/>
</dbReference>
<sequence length="246" mass="28501">MKNNFSHFLEEKEKLSFFTFPKLRNIDSIVYGFTTKNWTKKALIENFNLKNFSIISLKQIHSDKFHFLKEVHSKRLVGDALITTIPNILLTVKTADCLPILIFDKEAKVVSAIHVGWKGVIRKFTKKVVLEIVDSLDIKPSLLFALLGPCICSKCYEVGEDVKEILEKEWDSFSDLLIPSHKEGKYQLDLRKANLFQLKELGLRQKNIFNINLCTKSNSKLFYSYRREPKNKGRMIAFIGLKNIEI</sequence>
<evidence type="ECO:0000256" key="7">
    <source>
        <dbReference type="ARBA" id="ARBA00047989"/>
    </source>
</evidence>
<dbReference type="InterPro" id="IPR003730">
    <property type="entry name" value="Cu_polyphenol_OxRdtase"/>
</dbReference>
<keyword evidence="3" id="KW-0808">Transferase</keyword>
<evidence type="ECO:0000256" key="4">
    <source>
        <dbReference type="ARBA" id="ARBA00022723"/>
    </source>
</evidence>
<protein>
    <recommendedName>
        <fullName evidence="11">Purine nucleoside phosphorylase</fullName>
    </recommendedName>
</protein>
<comment type="catalytic activity">
    <reaction evidence="1">
        <text>inosine + phosphate = alpha-D-ribose 1-phosphate + hypoxanthine</text>
        <dbReference type="Rhea" id="RHEA:27646"/>
        <dbReference type="ChEBI" id="CHEBI:17368"/>
        <dbReference type="ChEBI" id="CHEBI:17596"/>
        <dbReference type="ChEBI" id="CHEBI:43474"/>
        <dbReference type="ChEBI" id="CHEBI:57720"/>
        <dbReference type="EC" id="2.4.2.1"/>
    </reaction>
    <physiologicalReaction direction="left-to-right" evidence="1">
        <dbReference type="Rhea" id="RHEA:27647"/>
    </physiologicalReaction>
</comment>
<organism evidence="10">
    <name type="scientific">marine sediment metagenome</name>
    <dbReference type="NCBI Taxonomy" id="412755"/>
    <lineage>
        <taxon>unclassified sequences</taxon>
        <taxon>metagenomes</taxon>
        <taxon>ecological metagenomes</taxon>
    </lineage>
</organism>
<comment type="caution">
    <text evidence="10">The sequence shown here is derived from an EMBL/GenBank/DDBJ whole genome shotgun (WGS) entry which is preliminary data.</text>
</comment>
<evidence type="ECO:0000256" key="2">
    <source>
        <dbReference type="ARBA" id="ARBA00007353"/>
    </source>
</evidence>
<dbReference type="NCBIfam" id="TIGR00726">
    <property type="entry name" value="peptidoglycan editing factor PgeF"/>
    <property type="match status" value="1"/>
</dbReference>
<dbReference type="PANTHER" id="PTHR30616:SF2">
    <property type="entry name" value="PURINE NUCLEOSIDE PHOSPHORYLASE LACC1"/>
    <property type="match status" value="1"/>
</dbReference>
<dbReference type="GO" id="GO:0005507">
    <property type="term" value="F:copper ion binding"/>
    <property type="evidence" value="ECO:0007669"/>
    <property type="project" value="TreeGrafter"/>
</dbReference>
<dbReference type="GO" id="GO:0016787">
    <property type="term" value="F:hydrolase activity"/>
    <property type="evidence" value="ECO:0007669"/>
    <property type="project" value="UniProtKB-KW"/>
</dbReference>
<evidence type="ECO:0000256" key="8">
    <source>
        <dbReference type="ARBA" id="ARBA00048968"/>
    </source>
</evidence>
<evidence type="ECO:0000256" key="1">
    <source>
        <dbReference type="ARBA" id="ARBA00000553"/>
    </source>
</evidence>
<dbReference type="SUPFAM" id="SSF64438">
    <property type="entry name" value="CNF1/YfiH-like putative cysteine hydrolases"/>
    <property type="match status" value="1"/>
</dbReference>
<keyword evidence="5" id="KW-0378">Hydrolase</keyword>
<evidence type="ECO:0000256" key="3">
    <source>
        <dbReference type="ARBA" id="ARBA00022679"/>
    </source>
</evidence>
<dbReference type="GO" id="GO:0017061">
    <property type="term" value="F:S-methyl-5-thioadenosine phosphorylase activity"/>
    <property type="evidence" value="ECO:0007669"/>
    <property type="project" value="UniProtKB-EC"/>
</dbReference>